<dbReference type="Proteomes" id="UP001176941">
    <property type="component" value="Chromosome 30"/>
</dbReference>
<proteinExistence type="predicted"/>
<keyword evidence="3" id="KW-1185">Reference proteome</keyword>
<gene>
    <name evidence="2" type="ORF">MRATA1EN1_LOCUS20448</name>
</gene>
<reference evidence="2" key="1">
    <citation type="submission" date="2023-04" db="EMBL/GenBank/DDBJ databases">
        <authorList>
            <consortium name="ELIXIR-Norway"/>
        </authorList>
    </citation>
    <scope>NUCLEOTIDE SEQUENCE [LARGE SCALE GENOMIC DNA]</scope>
</reference>
<evidence type="ECO:0000256" key="1">
    <source>
        <dbReference type="SAM" id="MobiDB-lite"/>
    </source>
</evidence>
<evidence type="ECO:0000313" key="3">
    <source>
        <dbReference type="Proteomes" id="UP001176941"/>
    </source>
</evidence>
<evidence type="ECO:0000313" key="2">
    <source>
        <dbReference type="EMBL" id="CAI9171486.1"/>
    </source>
</evidence>
<name>A0ABN8ZER1_RANTA</name>
<dbReference type="EMBL" id="OX459966">
    <property type="protein sequence ID" value="CAI9171486.1"/>
    <property type="molecule type" value="Genomic_DNA"/>
</dbReference>
<sequence>MRAPSAKPWAPWAPLASEVSQVQLQGNGRQGILTLQLSCGRACRPEVLTGLWGLRRPRSQSGGAWGHGCRLQADLTPGSRTTVEPGRTPWVTPGLQGDLGVPVTPTRVASPAPHPGSKQTPTA</sequence>
<accession>A0ABN8ZER1</accession>
<protein>
    <submittedName>
        <fullName evidence="2">Uncharacterized protein</fullName>
    </submittedName>
</protein>
<feature type="region of interest" description="Disordered" evidence="1">
    <location>
        <begin position="76"/>
        <end position="123"/>
    </location>
</feature>
<organism evidence="2 3">
    <name type="scientific">Rangifer tarandus platyrhynchus</name>
    <name type="common">Svalbard reindeer</name>
    <dbReference type="NCBI Taxonomy" id="3082113"/>
    <lineage>
        <taxon>Eukaryota</taxon>
        <taxon>Metazoa</taxon>
        <taxon>Chordata</taxon>
        <taxon>Craniata</taxon>
        <taxon>Vertebrata</taxon>
        <taxon>Euteleostomi</taxon>
        <taxon>Mammalia</taxon>
        <taxon>Eutheria</taxon>
        <taxon>Laurasiatheria</taxon>
        <taxon>Artiodactyla</taxon>
        <taxon>Ruminantia</taxon>
        <taxon>Pecora</taxon>
        <taxon>Cervidae</taxon>
        <taxon>Odocoileinae</taxon>
        <taxon>Rangifer</taxon>
    </lineage>
</organism>